<dbReference type="AlphaFoldDB" id="A0A0D2EKJ0"/>
<feature type="compositionally biased region" description="Basic and acidic residues" evidence="1">
    <location>
        <begin position="435"/>
        <end position="445"/>
    </location>
</feature>
<dbReference type="EMBL" id="KN846993">
    <property type="protein sequence ID" value="KIW90496.1"/>
    <property type="molecule type" value="Genomic_DNA"/>
</dbReference>
<feature type="compositionally biased region" description="Polar residues" evidence="1">
    <location>
        <begin position="415"/>
        <end position="434"/>
    </location>
</feature>
<gene>
    <name evidence="2" type="ORF">Z519_09142</name>
</gene>
<feature type="region of interest" description="Disordered" evidence="1">
    <location>
        <begin position="413"/>
        <end position="475"/>
    </location>
</feature>
<keyword evidence="3" id="KW-1185">Reference proteome</keyword>
<feature type="compositionally biased region" description="Acidic residues" evidence="1">
    <location>
        <begin position="135"/>
        <end position="156"/>
    </location>
</feature>
<dbReference type="HOGENOM" id="CLU_538605_0_0_1"/>
<evidence type="ECO:0000313" key="3">
    <source>
        <dbReference type="Proteomes" id="UP000053789"/>
    </source>
</evidence>
<evidence type="ECO:0000256" key="1">
    <source>
        <dbReference type="SAM" id="MobiDB-lite"/>
    </source>
</evidence>
<dbReference type="InterPro" id="IPR001005">
    <property type="entry name" value="SANT/Myb"/>
</dbReference>
<name>A0A0D2EKJ0_CLAB1</name>
<feature type="region of interest" description="Disordered" evidence="1">
    <location>
        <begin position="67"/>
        <end position="191"/>
    </location>
</feature>
<dbReference type="CDD" id="cd00167">
    <property type="entry name" value="SANT"/>
    <property type="match status" value="1"/>
</dbReference>
<accession>A0A0D2EKJ0</accession>
<dbReference type="RefSeq" id="XP_016617165.1">
    <property type="nucleotide sequence ID" value="XM_016766867.1"/>
</dbReference>
<proteinExistence type="predicted"/>
<protein>
    <submittedName>
        <fullName evidence="2">Uncharacterized protein</fullName>
    </submittedName>
</protein>
<reference evidence="2" key="1">
    <citation type="submission" date="2015-01" db="EMBL/GenBank/DDBJ databases">
        <title>The Genome Sequence of Cladophialophora bantiana CBS 173.52.</title>
        <authorList>
            <consortium name="The Broad Institute Genomics Platform"/>
            <person name="Cuomo C."/>
            <person name="de Hoog S."/>
            <person name="Gorbushina A."/>
            <person name="Stielow B."/>
            <person name="Teixiera M."/>
            <person name="Abouelleil A."/>
            <person name="Chapman S.B."/>
            <person name="Priest M."/>
            <person name="Young S.K."/>
            <person name="Wortman J."/>
            <person name="Nusbaum C."/>
            <person name="Birren B."/>
        </authorList>
    </citation>
    <scope>NUCLEOTIDE SEQUENCE [LARGE SCALE GENOMIC DNA]</scope>
    <source>
        <strain evidence="2">CBS 173.52</strain>
    </source>
</reference>
<dbReference type="VEuPathDB" id="FungiDB:Z519_09142"/>
<evidence type="ECO:0000313" key="2">
    <source>
        <dbReference type="EMBL" id="KIW90496.1"/>
    </source>
</evidence>
<feature type="compositionally biased region" description="Basic and acidic residues" evidence="1">
    <location>
        <begin position="118"/>
        <end position="134"/>
    </location>
</feature>
<feature type="compositionally biased region" description="Basic residues" evidence="1">
    <location>
        <begin position="76"/>
        <end position="86"/>
    </location>
</feature>
<dbReference type="GeneID" id="27702070"/>
<sequence length="506" mass="55997">MGAKHKAGLITTGSASRWTKADLKLLITKLKEGLSLEQIVKDHLPGKSVRSCRDRARPFLWTGQLPESCLQTSTPGKRRGRPRTRHLPSPEPKASSSKHQLRDKRGRYACQSGSPPDNHARMVGDRENDVRETDTDSLPDDDSNYIVSETEDEESATEVGPARDAAIQSDASPSDTGPRAPDSSISINDGRQINQVSSIETGVPDLQGVKDLCKETKNFNREISTANGDDVANMGEWLMKFGGLESRHIEWAFRYRTLMQEHTDHASPGLSQGRILHLWSWISLCAPVAYHKRLWAFSCMQKRSDFFAMECVNAAKEIVLIVERYLAKPSVGITRDLSHALCFARKVLSDHALYRESPKATIFEKISQLLAAIEQRSNSAIPANSMTLEKEHGEDQQAAAALRAPYPSSVHLPSVVTSDSRAPNEESPYNGSRIDQSDKSPDNHIIRPSPVQHAANLPTVDNTSGDLQQKSDAPFPDIASYDPYDASFEVRVHVLLSSEIPFDCIP</sequence>
<dbReference type="Proteomes" id="UP000053789">
    <property type="component" value="Unassembled WGS sequence"/>
</dbReference>
<feature type="compositionally biased region" description="Polar residues" evidence="1">
    <location>
        <begin position="459"/>
        <end position="471"/>
    </location>
</feature>
<dbReference type="OrthoDB" id="10421030at2759"/>
<organism evidence="2 3">
    <name type="scientific">Cladophialophora bantiana (strain ATCC 10958 / CBS 173.52 / CDC B-1940 / NIH 8579)</name>
    <name type="common">Xylohypha bantiana</name>
    <dbReference type="NCBI Taxonomy" id="1442370"/>
    <lineage>
        <taxon>Eukaryota</taxon>
        <taxon>Fungi</taxon>
        <taxon>Dikarya</taxon>
        <taxon>Ascomycota</taxon>
        <taxon>Pezizomycotina</taxon>
        <taxon>Eurotiomycetes</taxon>
        <taxon>Chaetothyriomycetidae</taxon>
        <taxon>Chaetothyriales</taxon>
        <taxon>Herpotrichiellaceae</taxon>
        <taxon>Cladophialophora</taxon>
    </lineage>
</organism>